<keyword evidence="2" id="KW-1185">Reference proteome</keyword>
<evidence type="ECO:0000313" key="2">
    <source>
        <dbReference type="Proteomes" id="UP000032611"/>
    </source>
</evidence>
<protein>
    <recommendedName>
        <fullName evidence="3">YhcH/YjgK/YiaL family protein</fullName>
    </recommendedName>
</protein>
<dbReference type="HOGENOM" id="CLU_107139_2_0_5"/>
<organism evidence="1 2">
    <name type="scientific">Martelella endophytica</name>
    <dbReference type="NCBI Taxonomy" id="1486262"/>
    <lineage>
        <taxon>Bacteria</taxon>
        <taxon>Pseudomonadati</taxon>
        <taxon>Pseudomonadota</taxon>
        <taxon>Alphaproteobacteria</taxon>
        <taxon>Hyphomicrobiales</taxon>
        <taxon>Aurantimonadaceae</taxon>
        <taxon>Martelella</taxon>
    </lineage>
</organism>
<accession>A0A0D5LP28</accession>
<dbReference type="PANTHER" id="PTHR34986:SF1">
    <property type="entry name" value="PROTEIN YIAL"/>
    <property type="match status" value="1"/>
</dbReference>
<dbReference type="Pfam" id="PF04074">
    <property type="entry name" value="DUF386"/>
    <property type="match status" value="1"/>
</dbReference>
<dbReference type="PATRIC" id="fig|1486262.3.peg.1480"/>
<evidence type="ECO:0000313" key="1">
    <source>
        <dbReference type="EMBL" id="AJY45522.1"/>
    </source>
</evidence>
<dbReference type="Gene3D" id="2.60.120.370">
    <property type="entry name" value="YhcH/YjgK/YiaL"/>
    <property type="match status" value="1"/>
</dbReference>
<sequence length="158" mass="17615">MIYGRLDNVDLEQATLPEAVLEGLRFLKETNLENAPEGRIEIDGDRIFASVQDYDTRPAEANRPESHIRYFDIQYVVSGEEAIGFAPLNAGMRAVEDHAEERDILFYDTVAGETSLMMPAGSYAVFYPWDVHRPGCAVAEPGKAVRKVVVKVRVEATP</sequence>
<gene>
    <name evidence="1" type="ORF">TM49_07180</name>
</gene>
<dbReference type="SUPFAM" id="SSF51197">
    <property type="entry name" value="Clavaminate synthase-like"/>
    <property type="match status" value="1"/>
</dbReference>
<name>A0A0D5LP28_MAREN</name>
<evidence type="ECO:0008006" key="3">
    <source>
        <dbReference type="Google" id="ProtNLM"/>
    </source>
</evidence>
<dbReference type="PANTHER" id="PTHR34986">
    <property type="entry name" value="EVOLVED BETA-GALACTOSIDASE SUBUNIT BETA"/>
    <property type="match status" value="1"/>
</dbReference>
<dbReference type="OrthoDB" id="6196468at2"/>
<dbReference type="GO" id="GO:0005829">
    <property type="term" value="C:cytosol"/>
    <property type="evidence" value="ECO:0007669"/>
    <property type="project" value="TreeGrafter"/>
</dbReference>
<dbReference type="STRING" id="1486262.TM49_07180"/>
<dbReference type="EMBL" id="CP010803">
    <property type="protein sequence ID" value="AJY45522.1"/>
    <property type="molecule type" value="Genomic_DNA"/>
</dbReference>
<dbReference type="InterPro" id="IPR037012">
    <property type="entry name" value="NanQ/TabA/YiaL_sf"/>
</dbReference>
<dbReference type="Proteomes" id="UP000032611">
    <property type="component" value="Chromosome"/>
</dbReference>
<dbReference type="KEGG" id="mey:TM49_07180"/>
<proteinExistence type="predicted"/>
<dbReference type="NCBIfam" id="TIGR00022">
    <property type="entry name" value="YhcH/YjgK/YiaL family protein"/>
    <property type="match status" value="1"/>
</dbReference>
<reference evidence="1 2" key="1">
    <citation type="journal article" date="2015" name="Genome Announc.">
        <title>Complete genome sequence of Martelella endophytica YC6887, which has antifungal activity associated with a halophyte.</title>
        <authorList>
            <person name="Khan A."/>
            <person name="Khan H."/>
            <person name="Chung E.J."/>
            <person name="Hossain M.T."/>
            <person name="Chung Y.R."/>
        </authorList>
    </citation>
    <scope>NUCLEOTIDE SEQUENCE [LARGE SCALE GENOMIC DNA]</scope>
    <source>
        <strain evidence="1">YC6887</strain>
    </source>
</reference>
<dbReference type="AlphaFoldDB" id="A0A0D5LP28"/>
<dbReference type="RefSeq" id="WP_045680213.1">
    <property type="nucleotide sequence ID" value="NZ_CP010803.1"/>
</dbReference>
<dbReference type="InterPro" id="IPR004375">
    <property type="entry name" value="NanQ/TabA/YiaL"/>
</dbReference>